<comment type="similarity">
    <text evidence="1">Belongs to the asaB hydroxylase/desaturase family.</text>
</comment>
<keyword evidence="3" id="KW-1185">Reference proteome</keyword>
<name>A0AAV9HKH5_9PEZI</name>
<evidence type="ECO:0000313" key="3">
    <source>
        <dbReference type="Proteomes" id="UP001321749"/>
    </source>
</evidence>
<dbReference type="PANTHER" id="PTHR34598">
    <property type="entry name" value="BLL6449 PROTEIN"/>
    <property type="match status" value="1"/>
</dbReference>
<evidence type="ECO:0008006" key="4">
    <source>
        <dbReference type="Google" id="ProtNLM"/>
    </source>
</evidence>
<evidence type="ECO:0000256" key="1">
    <source>
        <dbReference type="ARBA" id="ARBA00023604"/>
    </source>
</evidence>
<organism evidence="2 3">
    <name type="scientific">Cladorrhinum samala</name>
    <dbReference type="NCBI Taxonomy" id="585594"/>
    <lineage>
        <taxon>Eukaryota</taxon>
        <taxon>Fungi</taxon>
        <taxon>Dikarya</taxon>
        <taxon>Ascomycota</taxon>
        <taxon>Pezizomycotina</taxon>
        <taxon>Sordariomycetes</taxon>
        <taxon>Sordariomycetidae</taxon>
        <taxon>Sordariales</taxon>
        <taxon>Podosporaceae</taxon>
        <taxon>Cladorrhinum</taxon>
    </lineage>
</organism>
<proteinExistence type="inferred from homology"/>
<comment type="caution">
    <text evidence="2">The sequence shown here is derived from an EMBL/GenBank/DDBJ whole genome shotgun (WGS) entry which is preliminary data.</text>
</comment>
<dbReference type="Proteomes" id="UP001321749">
    <property type="component" value="Unassembled WGS sequence"/>
</dbReference>
<dbReference type="EMBL" id="MU864993">
    <property type="protein sequence ID" value="KAK4461314.1"/>
    <property type="molecule type" value="Genomic_DNA"/>
</dbReference>
<dbReference type="NCBIfam" id="NF041278">
    <property type="entry name" value="CmcJ_NvfI_EfuI"/>
    <property type="match status" value="1"/>
</dbReference>
<sequence>MEDTVTATIRYAQRDATRNASEKPYILHYAAPEGFPQNNFTIKPVHGIKIRNLRTAGISYEEHGIQLASLKDSSQMHDAQKFDDDDWVESVYLPELHRSISEALGARDVTVFDWMIRKRARSFPIRNVGDENEDAHQPSLSAHIDYTTAELDSRVDQYFGDSKDAMLSRHYQVINIWKPLSGPCRDFPMAYLDPRSVNAAKDLFAVDEVFPTVANEVFQVSYSPDHVWYYVPDQLESEITIFNAFDSEKGQSLAVPHCSFDLGAAGSSGPPRQSIEVRAFVFF</sequence>
<dbReference type="AlphaFoldDB" id="A0AAV9HKH5"/>
<reference evidence="2" key="1">
    <citation type="journal article" date="2023" name="Mol. Phylogenet. Evol.">
        <title>Genome-scale phylogeny and comparative genomics of the fungal order Sordariales.</title>
        <authorList>
            <person name="Hensen N."/>
            <person name="Bonometti L."/>
            <person name="Westerberg I."/>
            <person name="Brannstrom I.O."/>
            <person name="Guillou S."/>
            <person name="Cros-Aarteil S."/>
            <person name="Calhoun S."/>
            <person name="Haridas S."/>
            <person name="Kuo A."/>
            <person name="Mondo S."/>
            <person name="Pangilinan J."/>
            <person name="Riley R."/>
            <person name="LaButti K."/>
            <person name="Andreopoulos B."/>
            <person name="Lipzen A."/>
            <person name="Chen C."/>
            <person name="Yan M."/>
            <person name="Daum C."/>
            <person name="Ng V."/>
            <person name="Clum A."/>
            <person name="Steindorff A."/>
            <person name="Ohm R.A."/>
            <person name="Martin F."/>
            <person name="Silar P."/>
            <person name="Natvig D.O."/>
            <person name="Lalanne C."/>
            <person name="Gautier V."/>
            <person name="Ament-Velasquez S.L."/>
            <person name="Kruys A."/>
            <person name="Hutchinson M.I."/>
            <person name="Powell A.J."/>
            <person name="Barry K."/>
            <person name="Miller A.N."/>
            <person name="Grigoriev I.V."/>
            <person name="Debuchy R."/>
            <person name="Gladieux P."/>
            <person name="Hiltunen Thoren M."/>
            <person name="Johannesson H."/>
        </authorList>
    </citation>
    <scope>NUCLEOTIDE SEQUENCE</scope>
    <source>
        <strain evidence="2">PSN324</strain>
    </source>
</reference>
<dbReference type="GO" id="GO:0016491">
    <property type="term" value="F:oxidoreductase activity"/>
    <property type="evidence" value="ECO:0007669"/>
    <property type="project" value="InterPro"/>
</dbReference>
<gene>
    <name evidence="2" type="ORF">QBC42DRAFT_306439</name>
</gene>
<dbReference type="PANTHER" id="PTHR34598:SF3">
    <property type="entry name" value="OXIDOREDUCTASE AN1597"/>
    <property type="match status" value="1"/>
</dbReference>
<reference evidence="2" key="2">
    <citation type="submission" date="2023-06" db="EMBL/GenBank/DDBJ databases">
        <authorList>
            <consortium name="Lawrence Berkeley National Laboratory"/>
            <person name="Mondo S.J."/>
            <person name="Hensen N."/>
            <person name="Bonometti L."/>
            <person name="Westerberg I."/>
            <person name="Brannstrom I.O."/>
            <person name="Guillou S."/>
            <person name="Cros-Aarteil S."/>
            <person name="Calhoun S."/>
            <person name="Haridas S."/>
            <person name="Kuo A."/>
            <person name="Pangilinan J."/>
            <person name="Riley R."/>
            <person name="Labutti K."/>
            <person name="Andreopoulos B."/>
            <person name="Lipzen A."/>
            <person name="Chen C."/>
            <person name="Yanf M."/>
            <person name="Daum C."/>
            <person name="Ng V."/>
            <person name="Clum A."/>
            <person name="Steindorff A."/>
            <person name="Ohm R."/>
            <person name="Martin F."/>
            <person name="Silar P."/>
            <person name="Natvig D."/>
            <person name="Lalanne C."/>
            <person name="Gautier V."/>
            <person name="Ament-Velasquez S.L."/>
            <person name="Kruys A."/>
            <person name="Hutchinson M.I."/>
            <person name="Powell A.J."/>
            <person name="Barry K."/>
            <person name="Miller A.N."/>
            <person name="Grigoriev I.V."/>
            <person name="Debuchy R."/>
            <person name="Gladieux P."/>
            <person name="Thoren M.H."/>
            <person name="Johannesson H."/>
        </authorList>
    </citation>
    <scope>NUCLEOTIDE SEQUENCE</scope>
    <source>
        <strain evidence="2">PSN324</strain>
    </source>
</reference>
<protein>
    <recommendedName>
        <fullName evidence="4">Methyltransferase</fullName>
    </recommendedName>
</protein>
<evidence type="ECO:0000313" key="2">
    <source>
        <dbReference type="EMBL" id="KAK4461314.1"/>
    </source>
</evidence>
<dbReference type="InterPro" id="IPR044053">
    <property type="entry name" value="AsaB-like"/>
</dbReference>
<accession>A0AAV9HKH5</accession>